<protein>
    <recommendedName>
        <fullName evidence="4">Secreted protein</fullName>
    </recommendedName>
</protein>
<evidence type="ECO:0008006" key="4">
    <source>
        <dbReference type="Google" id="ProtNLM"/>
    </source>
</evidence>
<sequence length="74" mass="8176">MMTALTAALRHMLASSSMLALVIIEDRQTLMALDHLFLSVFYWHSHSCKALSLARIPALKLIHETQPGDLEGGT</sequence>
<dbReference type="EMBL" id="JAWZYT010006037">
    <property type="protein sequence ID" value="KAK4288985.1"/>
    <property type="molecule type" value="Genomic_DNA"/>
</dbReference>
<organism evidence="2 3">
    <name type="scientific">Petrolisthes manimaculis</name>
    <dbReference type="NCBI Taxonomy" id="1843537"/>
    <lineage>
        <taxon>Eukaryota</taxon>
        <taxon>Metazoa</taxon>
        <taxon>Ecdysozoa</taxon>
        <taxon>Arthropoda</taxon>
        <taxon>Crustacea</taxon>
        <taxon>Multicrustacea</taxon>
        <taxon>Malacostraca</taxon>
        <taxon>Eumalacostraca</taxon>
        <taxon>Eucarida</taxon>
        <taxon>Decapoda</taxon>
        <taxon>Pleocyemata</taxon>
        <taxon>Anomura</taxon>
        <taxon>Galatheoidea</taxon>
        <taxon>Porcellanidae</taxon>
        <taxon>Petrolisthes</taxon>
    </lineage>
</organism>
<name>A0AAE1NH12_9EUCA</name>
<keyword evidence="3" id="KW-1185">Reference proteome</keyword>
<comment type="caution">
    <text evidence="2">The sequence shown here is derived from an EMBL/GenBank/DDBJ whole genome shotgun (WGS) entry which is preliminary data.</text>
</comment>
<gene>
    <name evidence="2" type="ORF">Pmani_038023</name>
</gene>
<feature type="chain" id="PRO_5042242873" description="Secreted protein" evidence="1">
    <location>
        <begin position="21"/>
        <end position="74"/>
    </location>
</feature>
<reference evidence="2" key="1">
    <citation type="submission" date="2023-11" db="EMBL/GenBank/DDBJ databases">
        <title>Genome assemblies of two species of porcelain crab, Petrolisthes cinctipes and Petrolisthes manimaculis (Anomura: Porcellanidae).</title>
        <authorList>
            <person name="Angst P."/>
        </authorList>
    </citation>
    <scope>NUCLEOTIDE SEQUENCE</scope>
    <source>
        <strain evidence="2">PB745_02</strain>
        <tissue evidence="2">Gill</tissue>
    </source>
</reference>
<evidence type="ECO:0000313" key="3">
    <source>
        <dbReference type="Proteomes" id="UP001292094"/>
    </source>
</evidence>
<evidence type="ECO:0000313" key="2">
    <source>
        <dbReference type="EMBL" id="KAK4288985.1"/>
    </source>
</evidence>
<evidence type="ECO:0000256" key="1">
    <source>
        <dbReference type="SAM" id="SignalP"/>
    </source>
</evidence>
<proteinExistence type="predicted"/>
<accession>A0AAE1NH12</accession>
<dbReference type="Proteomes" id="UP001292094">
    <property type="component" value="Unassembled WGS sequence"/>
</dbReference>
<keyword evidence="1" id="KW-0732">Signal</keyword>
<dbReference type="AlphaFoldDB" id="A0AAE1NH12"/>
<feature type="signal peptide" evidence="1">
    <location>
        <begin position="1"/>
        <end position="20"/>
    </location>
</feature>